<proteinExistence type="predicted"/>
<name>A0A420IRV1_9PEZI</name>
<protein>
    <submittedName>
        <fullName evidence="1">Uncharacterized protein</fullName>
    </submittedName>
</protein>
<dbReference type="OrthoDB" id="5498323at2759"/>
<gene>
    <name evidence="1" type="ORF">GcC1_065029</name>
</gene>
<reference evidence="1 2" key="1">
    <citation type="journal article" date="2018" name="BMC Genomics">
        <title>Comparative genome analyses reveal sequence features reflecting distinct modes of host-adaptation between dicot and monocot powdery mildew.</title>
        <authorList>
            <person name="Wu Y."/>
            <person name="Ma X."/>
            <person name="Pan Z."/>
            <person name="Kale S.D."/>
            <person name="Song Y."/>
            <person name="King H."/>
            <person name="Zhang Q."/>
            <person name="Presley C."/>
            <person name="Deng X."/>
            <person name="Wei C.I."/>
            <person name="Xiao S."/>
        </authorList>
    </citation>
    <scope>NUCLEOTIDE SEQUENCE [LARGE SCALE GENOMIC DNA]</scope>
    <source>
        <strain evidence="1">UCSC1</strain>
    </source>
</reference>
<dbReference type="AlphaFoldDB" id="A0A420IRV1"/>
<comment type="caution">
    <text evidence="1">The sequence shown here is derived from an EMBL/GenBank/DDBJ whole genome shotgun (WGS) entry which is preliminary data.</text>
</comment>
<organism evidence="1 2">
    <name type="scientific">Golovinomyces cichoracearum</name>
    <dbReference type="NCBI Taxonomy" id="62708"/>
    <lineage>
        <taxon>Eukaryota</taxon>
        <taxon>Fungi</taxon>
        <taxon>Dikarya</taxon>
        <taxon>Ascomycota</taxon>
        <taxon>Pezizomycotina</taxon>
        <taxon>Leotiomycetes</taxon>
        <taxon>Erysiphales</taxon>
        <taxon>Erysiphaceae</taxon>
        <taxon>Golovinomyces</taxon>
    </lineage>
</organism>
<sequence length="115" mass="13711">MFMEYSPLKAFFEVAWERIQAQFVTQRDIITYLKTRYYVDEDGVNRSKWAAELSLDNENQGFRTTSSIEAMHRLIKTYLDYGFGHLFRLYQCVNEAIRVTSRKYQDELGEQKMAV</sequence>
<evidence type="ECO:0000313" key="2">
    <source>
        <dbReference type="Proteomes" id="UP000285405"/>
    </source>
</evidence>
<dbReference type="Proteomes" id="UP000285405">
    <property type="component" value="Unassembled WGS sequence"/>
</dbReference>
<accession>A0A420IRV1</accession>
<dbReference type="EMBL" id="MCBR01006548">
    <property type="protein sequence ID" value="RKF77263.1"/>
    <property type="molecule type" value="Genomic_DNA"/>
</dbReference>
<evidence type="ECO:0000313" key="1">
    <source>
        <dbReference type="EMBL" id="RKF77263.1"/>
    </source>
</evidence>